<accession>A0ACC2IID4</accession>
<dbReference type="EMBL" id="JAPHNI010000167">
    <property type="protein sequence ID" value="KAJ8114922.1"/>
    <property type="molecule type" value="Genomic_DNA"/>
</dbReference>
<gene>
    <name evidence="1" type="ORF">OPT61_g3313</name>
</gene>
<protein>
    <submittedName>
        <fullName evidence="1">Uncharacterized protein</fullName>
    </submittedName>
</protein>
<evidence type="ECO:0000313" key="1">
    <source>
        <dbReference type="EMBL" id="KAJ8114922.1"/>
    </source>
</evidence>
<name>A0ACC2IID4_9PLEO</name>
<sequence>MIAVRFLALAAVTGARVAANGMNNDSPRGEVIEMLPRAAGDGTCAELPKLCTGPVMMYGYATTVTYLCPETTKVREPSTVHVTITKTTTVTPSKVESTDGPTATPGLVTPAPVVSEEPDTTTTIHSTLTRYTTITLYRSSHLPLDATPAPALSITGYLSATIPTELVPSTAETNEPRYTVQTSIPPAVPSTAETDEPLYTVQTSIPPAVTSSSDHDFPTMTPPVFNGTTTGIFFSASVANSSLVQPTAFFPNTTAARSHYAVPTLNVENRAAFNQDEVKNAAEKFGTSIVAITFIVAAMAVAI</sequence>
<organism evidence="1 2">
    <name type="scientific">Boeremia exigua</name>
    <dbReference type="NCBI Taxonomy" id="749465"/>
    <lineage>
        <taxon>Eukaryota</taxon>
        <taxon>Fungi</taxon>
        <taxon>Dikarya</taxon>
        <taxon>Ascomycota</taxon>
        <taxon>Pezizomycotina</taxon>
        <taxon>Dothideomycetes</taxon>
        <taxon>Pleosporomycetidae</taxon>
        <taxon>Pleosporales</taxon>
        <taxon>Pleosporineae</taxon>
        <taxon>Didymellaceae</taxon>
        <taxon>Boeremia</taxon>
    </lineage>
</organism>
<evidence type="ECO:0000313" key="2">
    <source>
        <dbReference type="Proteomes" id="UP001153331"/>
    </source>
</evidence>
<comment type="caution">
    <text evidence="1">The sequence shown here is derived from an EMBL/GenBank/DDBJ whole genome shotgun (WGS) entry which is preliminary data.</text>
</comment>
<proteinExistence type="predicted"/>
<reference evidence="1" key="1">
    <citation type="submission" date="2022-11" db="EMBL/GenBank/DDBJ databases">
        <title>Genome Sequence of Boeremia exigua.</title>
        <authorList>
            <person name="Buettner E."/>
        </authorList>
    </citation>
    <scope>NUCLEOTIDE SEQUENCE</scope>
    <source>
        <strain evidence="1">CU02</strain>
    </source>
</reference>
<dbReference type="Proteomes" id="UP001153331">
    <property type="component" value="Unassembled WGS sequence"/>
</dbReference>
<keyword evidence="2" id="KW-1185">Reference proteome</keyword>